<reference evidence="2" key="2">
    <citation type="submission" date="2019-06" db="EMBL/GenBank/DDBJ databases">
        <title>Genomics analysis of Aphanomyces spp. identifies a new class of oomycete effector associated with host adaptation.</title>
        <authorList>
            <person name="Gaulin E."/>
        </authorList>
    </citation>
    <scope>NUCLEOTIDE SEQUENCE</scope>
    <source>
        <strain evidence="2">CBS 578.67</strain>
    </source>
</reference>
<feature type="compositionally biased region" description="Polar residues" evidence="1">
    <location>
        <begin position="1"/>
        <end position="19"/>
    </location>
</feature>
<dbReference type="Proteomes" id="UP000332933">
    <property type="component" value="Unassembled WGS sequence"/>
</dbReference>
<dbReference type="EMBL" id="CAADRA010006513">
    <property type="protein sequence ID" value="VFT96020.1"/>
    <property type="molecule type" value="Genomic_DNA"/>
</dbReference>
<dbReference type="AlphaFoldDB" id="A0A485LD11"/>
<name>A0A485LD11_9STRA</name>
<accession>A0A485LD11</accession>
<keyword evidence="4" id="KW-1185">Reference proteome</keyword>
<dbReference type="EMBL" id="VJMH01006492">
    <property type="protein sequence ID" value="KAF0689226.1"/>
    <property type="molecule type" value="Genomic_DNA"/>
</dbReference>
<protein>
    <submittedName>
        <fullName evidence="3">Aste57867_19301 protein</fullName>
    </submittedName>
</protein>
<evidence type="ECO:0000313" key="4">
    <source>
        <dbReference type="Proteomes" id="UP000332933"/>
    </source>
</evidence>
<evidence type="ECO:0000313" key="3">
    <source>
        <dbReference type="EMBL" id="VFT96020.1"/>
    </source>
</evidence>
<sequence>MTVSVTVSAPPSRSGSPTKNAMDPRRWRSTFRSASPNYSELSSTFSVAIPDVERPPHTPPTALAHDADKETCKNVVLLPHHITAAASREFQREAQQRDPAAPQTTQALLDRRAADLRRRQHK</sequence>
<reference evidence="3 4" key="1">
    <citation type="submission" date="2019-03" db="EMBL/GenBank/DDBJ databases">
        <authorList>
            <person name="Gaulin E."/>
            <person name="Dumas B."/>
        </authorList>
    </citation>
    <scope>NUCLEOTIDE SEQUENCE [LARGE SCALE GENOMIC DNA]</scope>
    <source>
        <strain evidence="3">CBS 568.67</strain>
    </source>
</reference>
<evidence type="ECO:0000256" key="1">
    <source>
        <dbReference type="SAM" id="MobiDB-lite"/>
    </source>
</evidence>
<gene>
    <name evidence="3" type="primary">Aste57867_19301</name>
    <name evidence="2" type="ORF">As57867_019237</name>
    <name evidence="3" type="ORF">ASTE57867_19301</name>
</gene>
<organism evidence="3 4">
    <name type="scientific">Aphanomyces stellatus</name>
    <dbReference type="NCBI Taxonomy" id="120398"/>
    <lineage>
        <taxon>Eukaryota</taxon>
        <taxon>Sar</taxon>
        <taxon>Stramenopiles</taxon>
        <taxon>Oomycota</taxon>
        <taxon>Saprolegniomycetes</taxon>
        <taxon>Saprolegniales</taxon>
        <taxon>Verrucalvaceae</taxon>
        <taxon>Aphanomyces</taxon>
    </lineage>
</organism>
<feature type="region of interest" description="Disordered" evidence="1">
    <location>
        <begin position="1"/>
        <end position="26"/>
    </location>
</feature>
<evidence type="ECO:0000313" key="2">
    <source>
        <dbReference type="EMBL" id="KAF0689226.1"/>
    </source>
</evidence>
<proteinExistence type="predicted"/>